<reference evidence="2" key="1">
    <citation type="submission" date="2020-07" db="EMBL/GenBank/DDBJ databases">
        <title>Genome sequence and genetic diversity analysis of an under-domesticated orphan crop, white fonio (Digitaria exilis).</title>
        <authorList>
            <person name="Bennetzen J.L."/>
            <person name="Chen S."/>
            <person name="Ma X."/>
            <person name="Wang X."/>
            <person name="Yssel A.E.J."/>
            <person name="Chaluvadi S.R."/>
            <person name="Johnson M."/>
            <person name="Gangashetty P."/>
            <person name="Hamidou F."/>
            <person name="Sanogo M.D."/>
            <person name="Zwaenepoel A."/>
            <person name="Wallace J."/>
            <person name="Van De Peer Y."/>
            <person name="Van Deynze A."/>
        </authorList>
    </citation>
    <scope>NUCLEOTIDE SEQUENCE</scope>
    <source>
        <tissue evidence="2">Leaves</tissue>
    </source>
</reference>
<name>A0A835FJF4_9POAL</name>
<sequence>MATAAPTNGEATATVNNEGWNLPTDAFVDILLRLSPICRRLARLVCRHWRHVIDERTPPKIPPPKVLALIDLWIYVDRLGVDRVGV</sequence>
<accession>A0A835FJF4</accession>
<feature type="domain" description="F-box" evidence="1">
    <location>
        <begin position="22"/>
        <end position="61"/>
    </location>
</feature>
<evidence type="ECO:0000313" key="2">
    <source>
        <dbReference type="EMBL" id="KAF8758059.1"/>
    </source>
</evidence>
<dbReference type="OrthoDB" id="695330at2759"/>
<dbReference type="AlphaFoldDB" id="A0A835FJF4"/>
<dbReference type="SUPFAM" id="SSF81383">
    <property type="entry name" value="F-box domain"/>
    <property type="match status" value="1"/>
</dbReference>
<evidence type="ECO:0000259" key="1">
    <source>
        <dbReference type="SMART" id="SM00256"/>
    </source>
</evidence>
<dbReference type="InterPro" id="IPR036047">
    <property type="entry name" value="F-box-like_dom_sf"/>
</dbReference>
<organism evidence="2 3">
    <name type="scientific">Digitaria exilis</name>
    <dbReference type="NCBI Taxonomy" id="1010633"/>
    <lineage>
        <taxon>Eukaryota</taxon>
        <taxon>Viridiplantae</taxon>
        <taxon>Streptophyta</taxon>
        <taxon>Embryophyta</taxon>
        <taxon>Tracheophyta</taxon>
        <taxon>Spermatophyta</taxon>
        <taxon>Magnoliopsida</taxon>
        <taxon>Liliopsida</taxon>
        <taxon>Poales</taxon>
        <taxon>Poaceae</taxon>
        <taxon>PACMAD clade</taxon>
        <taxon>Panicoideae</taxon>
        <taxon>Panicodae</taxon>
        <taxon>Paniceae</taxon>
        <taxon>Anthephorinae</taxon>
        <taxon>Digitaria</taxon>
    </lineage>
</organism>
<dbReference type="CDD" id="cd09917">
    <property type="entry name" value="F-box_SF"/>
    <property type="match status" value="1"/>
</dbReference>
<dbReference type="Pfam" id="PF00646">
    <property type="entry name" value="F-box"/>
    <property type="match status" value="1"/>
</dbReference>
<dbReference type="InterPro" id="IPR001810">
    <property type="entry name" value="F-box_dom"/>
</dbReference>
<proteinExistence type="predicted"/>
<evidence type="ECO:0000313" key="3">
    <source>
        <dbReference type="Proteomes" id="UP000636709"/>
    </source>
</evidence>
<dbReference type="EMBL" id="JACEFO010000744">
    <property type="protein sequence ID" value="KAF8758059.1"/>
    <property type="molecule type" value="Genomic_DNA"/>
</dbReference>
<dbReference type="SMART" id="SM00256">
    <property type="entry name" value="FBOX"/>
    <property type="match status" value="1"/>
</dbReference>
<dbReference type="Gene3D" id="1.20.1280.50">
    <property type="match status" value="1"/>
</dbReference>
<comment type="caution">
    <text evidence="2">The sequence shown here is derived from an EMBL/GenBank/DDBJ whole genome shotgun (WGS) entry which is preliminary data.</text>
</comment>
<gene>
    <name evidence="2" type="ORF">HU200_010719</name>
</gene>
<keyword evidence="3" id="KW-1185">Reference proteome</keyword>
<protein>
    <recommendedName>
        <fullName evidence="1">F-box domain-containing protein</fullName>
    </recommendedName>
</protein>
<dbReference type="Proteomes" id="UP000636709">
    <property type="component" value="Unassembled WGS sequence"/>
</dbReference>